<protein>
    <submittedName>
        <fullName evidence="1">Uncharacterized protein</fullName>
    </submittedName>
</protein>
<evidence type="ECO:0000313" key="2">
    <source>
        <dbReference type="Proteomes" id="UP000003781"/>
    </source>
</evidence>
<keyword evidence="2" id="KW-1185">Reference proteome</keyword>
<comment type="caution">
    <text evidence="1">The sequence shown here is derived from an EMBL/GenBank/DDBJ whole genome shotgun (WGS) entry which is preliminary data.</text>
</comment>
<name>A3IRX8_9CHRO</name>
<reference evidence="1 2" key="1">
    <citation type="submission" date="2007-03" db="EMBL/GenBank/DDBJ databases">
        <authorList>
            <person name="Stal L."/>
            <person name="Ferriera S."/>
            <person name="Johnson J."/>
            <person name="Kravitz S."/>
            <person name="Beeson K."/>
            <person name="Sutton G."/>
            <person name="Rogers Y.-H."/>
            <person name="Friedman R."/>
            <person name="Frazier M."/>
            <person name="Venter J.C."/>
        </authorList>
    </citation>
    <scope>NUCLEOTIDE SEQUENCE [LARGE SCALE GENOMIC DNA]</scope>
    <source>
        <strain evidence="1 2">CCY0110</strain>
    </source>
</reference>
<dbReference type="EMBL" id="AAXW01000020">
    <property type="protein sequence ID" value="EAZ90829.1"/>
    <property type="molecule type" value="Genomic_DNA"/>
</dbReference>
<dbReference type="AlphaFoldDB" id="A3IRX8"/>
<proteinExistence type="predicted"/>
<dbReference type="OrthoDB" id="531086at2"/>
<dbReference type="eggNOG" id="ENOG50302EY">
    <property type="taxonomic scope" value="Bacteria"/>
</dbReference>
<accession>A3IRX8</accession>
<dbReference type="RefSeq" id="WP_008276136.1">
    <property type="nucleotide sequence ID" value="NZ_AAXW01000020.1"/>
</dbReference>
<sequence length="196" mass="22027">MLSQIVRPLVNTQIRLLANSQTTQTTLVETIARWLGYIGVDAQVTQLCPESDRIHVALRVGKPDSCDDRDWFRILNNLRSPNHNKNNGLKSSDNFHESHQLQIARLLAYLIQVSDPQQDITWPEIENQLVALNLDDSMLSSIKSALKVPQSPDLLQSVDPDVAAVTFPIAVKIAWFDQEINSHENHALSTLLTAMK</sequence>
<evidence type="ECO:0000313" key="1">
    <source>
        <dbReference type="EMBL" id="EAZ90829.1"/>
    </source>
</evidence>
<dbReference type="Proteomes" id="UP000003781">
    <property type="component" value="Unassembled WGS sequence"/>
</dbReference>
<organism evidence="1 2">
    <name type="scientific">Crocosphaera chwakensis CCY0110</name>
    <dbReference type="NCBI Taxonomy" id="391612"/>
    <lineage>
        <taxon>Bacteria</taxon>
        <taxon>Bacillati</taxon>
        <taxon>Cyanobacteriota</taxon>
        <taxon>Cyanophyceae</taxon>
        <taxon>Oscillatoriophycideae</taxon>
        <taxon>Chroococcales</taxon>
        <taxon>Aphanothecaceae</taxon>
        <taxon>Crocosphaera</taxon>
        <taxon>Crocosphaera chwakensis</taxon>
    </lineage>
</organism>
<gene>
    <name evidence="1" type="ORF">CY0110_30396</name>
</gene>